<keyword evidence="2" id="KW-1185">Reference proteome</keyword>
<gene>
    <name evidence="1" type="ORF">HPB47_023880</name>
</gene>
<reference evidence="1 2" key="1">
    <citation type="journal article" date="2020" name="Cell">
        <title>Large-Scale Comparative Analyses of Tick Genomes Elucidate Their Genetic Diversity and Vector Capacities.</title>
        <authorList>
            <consortium name="Tick Genome and Microbiome Consortium (TIGMIC)"/>
            <person name="Jia N."/>
            <person name="Wang J."/>
            <person name="Shi W."/>
            <person name="Du L."/>
            <person name="Sun Y."/>
            <person name="Zhan W."/>
            <person name="Jiang J.F."/>
            <person name="Wang Q."/>
            <person name="Zhang B."/>
            <person name="Ji P."/>
            <person name="Bell-Sakyi L."/>
            <person name="Cui X.M."/>
            <person name="Yuan T.T."/>
            <person name="Jiang B.G."/>
            <person name="Yang W.F."/>
            <person name="Lam T.T."/>
            <person name="Chang Q.C."/>
            <person name="Ding S.J."/>
            <person name="Wang X.J."/>
            <person name="Zhu J.G."/>
            <person name="Ruan X.D."/>
            <person name="Zhao L."/>
            <person name="Wei J.T."/>
            <person name="Ye R.Z."/>
            <person name="Que T.C."/>
            <person name="Du C.H."/>
            <person name="Zhou Y.H."/>
            <person name="Cheng J.X."/>
            <person name="Dai P.F."/>
            <person name="Guo W.B."/>
            <person name="Han X.H."/>
            <person name="Huang E.J."/>
            <person name="Li L.F."/>
            <person name="Wei W."/>
            <person name="Gao Y.C."/>
            <person name="Liu J.Z."/>
            <person name="Shao H.Z."/>
            <person name="Wang X."/>
            <person name="Wang C.C."/>
            <person name="Yang T.C."/>
            <person name="Huo Q.B."/>
            <person name="Li W."/>
            <person name="Chen H.Y."/>
            <person name="Chen S.E."/>
            <person name="Zhou L.G."/>
            <person name="Ni X.B."/>
            <person name="Tian J.H."/>
            <person name="Sheng Y."/>
            <person name="Liu T."/>
            <person name="Pan Y.S."/>
            <person name="Xia L.Y."/>
            <person name="Li J."/>
            <person name="Zhao F."/>
            <person name="Cao W.C."/>
        </authorList>
    </citation>
    <scope>NUCLEOTIDE SEQUENCE [LARGE SCALE GENOMIC DNA]</scope>
    <source>
        <strain evidence="1">Iper-2018</strain>
    </source>
</reference>
<comment type="caution">
    <text evidence="1">The sequence shown here is derived from an EMBL/GenBank/DDBJ whole genome shotgun (WGS) entry which is preliminary data.</text>
</comment>
<dbReference type="EMBL" id="JABSTQ010009433">
    <property type="protein sequence ID" value="KAG0429199.1"/>
    <property type="molecule type" value="Genomic_DNA"/>
</dbReference>
<evidence type="ECO:0000313" key="1">
    <source>
        <dbReference type="EMBL" id="KAG0429199.1"/>
    </source>
</evidence>
<protein>
    <submittedName>
        <fullName evidence="1">Uncharacterized protein</fullName>
    </submittedName>
</protein>
<evidence type="ECO:0000313" key="2">
    <source>
        <dbReference type="Proteomes" id="UP000805193"/>
    </source>
</evidence>
<sequence length="297" mass="32764">MPPLPPRLLGPSIAISSENLQPPQPLERVPKMRKKKKPVYGGLAALGLGMTEGYGGLRPGVNNGQTKGKDVDRVALVGLNPELIMSPPPAQPPPPPPPQRPGEQKPSGNRRKSAVPLIDAEWPHRRETRDTTSSLPCSAAHTGTVAATKEDALRERNITAAISYNEVDLCHELSRELEQAARMNLAGTENQVPTITTPDFLNQQQEAEALAQLLRRYRAVVDVSDLWMTTDVRLLTRLLSTRALEDDTWLRELEDLVLVKIELLAGLRDSVARLRKMRDLTGTVAARTVDVDCLRKR</sequence>
<name>A0AC60Q828_IXOPE</name>
<accession>A0AC60Q828</accession>
<proteinExistence type="predicted"/>
<dbReference type="Proteomes" id="UP000805193">
    <property type="component" value="Unassembled WGS sequence"/>
</dbReference>
<organism evidence="1 2">
    <name type="scientific">Ixodes persulcatus</name>
    <name type="common">Taiga tick</name>
    <dbReference type="NCBI Taxonomy" id="34615"/>
    <lineage>
        <taxon>Eukaryota</taxon>
        <taxon>Metazoa</taxon>
        <taxon>Ecdysozoa</taxon>
        <taxon>Arthropoda</taxon>
        <taxon>Chelicerata</taxon>
        <taxon>Arachnida</taxon>
        <taxon>Acari</taxon>
        <taxon>Parasitiformes</taxon>
        <taxon>Ixodida</taxon>
        <taxon>Ixodoidea</taxon>
        <taxon>Ixodidae</taxon>
        <taxon>Ixodinae</taxon>
        <taxon>Ixodes</taxon>
    </lineage>
</organism>